<dbReference type="STRING" id="92696.A0A4R0R6L1"/>
<dbReference type="Pfam" id="PF10294">
    <property type="entry name" value="Methyltransf_16"/>
    <property type="match status" value="1"/>
</dbReference>
<protein>
    <submittedName>
        <fullName evidence="1">Uncharacterized protein</fullName>
    </submittedName>
</protein>
<dbReference type="PANTHER" id="PTHR14614:SF162">
    <property type="entry name" value="EXPRESSED PROTEIN"/>
    <property type="match status" value="1"/>
</dbReference>
<evidence type="ECO:0000313" key="2">
    <source>
        <dbReference type="Proteomes" id="UP000292702"/>
    </source>
</evidence>
<dbReference type="InterPro" id="IPR029063">
    <property type="entry name" value="SAM-dependent_MTases_sf"/>
</dbReference>
<dbReference type="Gene3D" id="3.40.50.150">
    <property type="entry name" value="Vaccinia Virus protein VP39"/>
    <property type="match status" value="1"/>
</dbReference>
<dbReference type="EMBL" id="RWJN01000574">
    <property type="protein sequence ID" value="TCD60575.1"/>
    <property type="molecule type" value="Genomic_DNA"/>
</dbReference>
<evidence type="ECO:0000313" key="1">
    <source>
        <dbReference type="EMBL" id="TCD60575.1"/>
    </source>
</evidence>
<keyword evidence="2" id="KW-1185">Reference proteome</keyword>
<dbReference type="GO" id="GO:0008757">
    <property type="term" value="F:S-adenosylmethionine-dependent methyltransferase activity"/>
    <property type="evidence" value="ECO:0007669"/>
    <property type="project" value="UniProtKB-ARBA"/>
</dbReference>
<dbReference type="Proteomes" id="UP000292702">
    <property type="component" value="Unassembled WGS sequence"/>
</dbReference>
<dbReference type="OrthoDB" id="194386at2759"/>
<comment type="caution">
    <text evidence="1">The sequence shown here is derived from an EMBL/GenBank/DDBJ whole genome shotgun (WGS) entry which is preliminary data.</text>
</comment>
<dbReference type="PANTHER" id="PTHR14614">
    <property type="entry name" value="HEPATOCELLULAR CARCINOMA-ASSOCIATED ANTIGEN"/>
    <property type="match status" value="1"/>
</dbReference>
<dbReference type="InterPro" id="IPR019410">
    <property type="entry name" value="Methyltransf_16"/>
</dbReference>
<reference evidence="1 2" key="1">
    <citation type="submission" date="2018-11" db="EMBL/GenBank/DDBJ databases">
        <title>Genome assembly of Steccherinum ochraceum LE-BIN_3174, the white-rot fungus of the Steccherinaceae family (The Residual Polyporoid clade, Polyporales, Basidiomycota).</title>
        <authorList>
            <person name="Fedorova T.V."/>
            <person name="Glazunova O.A."/>
            <person name="Landesman E.O."/>
            <person name="Moiseenko K.V."/>
            <person name="Psurtseva N.V."/>
            <person name="Savinova O.S."/>
            <person name="Shakhova N.V."/>
            <person name="Tyazhelova T.V."/>
            <person name="Vasina D.V."/>
        </authorList>
    </citation>
    <scope>NUCLEOTIDE SEQUENCE [LARGE SCALE GENOMIC DNA]</scope>
    <source>
        <strain evidence="1 2">LE-BIN_3174</strain>
    </source>
</reference>
<sequence>MSSVPSPAHHTKHVPLLQYPFRNASFHISQLDNGHTNGSALWLGAQCLSLYLADLYATKSKSLLSDGCKPRAIELGSGVGLTALALASMGWDVLATDLPPVIDSVLSGNVARNVANLPAGSGSVQVRTLDWTVPPNEWSWDHPTFVAHPDPLVACAAPACSTGSPSTPIGPPFQLIVSADTVYSASLVSPFLRTLHHLCTLSRDASPSRRPPPVYVCLERRDPALVVQTLSQAKQEWGFLVERVPHKKVHKAMVKGGLNWSSEDWEGIEIWKFMLRTT</sequence>
<dbReference type="SUPFAM" id="SSF53335">
    <property type="entry name" value="S-adenosyl-L-methionine-dependent methyltransferases"/>
    <property type="match status" value="1"/>
</dbReference>
<name>A0A4R0R6L1_9APHY</name>
<dbReference type="GO" id="GO:0005737">
    <property type="term" value="C:cytoplasm"/>
    <property type="evidence" value="ECO:0007669"/>
    <property type="project" value="TreeGrafter"/>
</dbReference>
<gene>
    <name evidence="1" type="ORF">EIP91_009847</name>
</gene>
<proteinExistence type="predicted"/>
<organism evidence="1 2">
    <name type="scientific">Steccherinum ochraceum</name>
    <dbReference type="NCBI Taxonomy" id="92696"/>
    <lineage>
        <taxon>Eukaryota</taxon>
        <taxon>Fungi</taxon>
        <taxon>Dikarya</taxon>
        <taxon>Basidiomycota</taxon>
        <taxon>Agaricomycotina</taxon>
        <taxon>Agaricomycetes</taxon>
        <taxon>Polyporales</taxon>
        <taxon>Steccherinaceae</taxon>
        <taxon>Steccherinum</taxon>
    </lineage>
</organism>
<accession>A0A4R0R6L1</accession>
<dbReference type="AlphaFoldDB" id="A0A4R0R6L1"/>
<dbReference type="GO" id="GO:0005634">
    <property type="term" value="C:nucleus"/>
    <property type="evidence" value="ECO:0007669"/>
    <property type="project" value="TreeGrafter"/>
</dbReference>